<evidence type="ECO:0000313" key="6">
    <source>
        <dbReference type="Proteomes" id="UP001217918"/>
    </source>
</evidence>
<feature type="region of interest" description="Disordered" evidence="3">
    <location>
        <begin position="213"/>
        <end position="240"/>
    </location>
</feature>
<sequence length="473" mass="50941">MANLEDAGPPVPTAPISVSKKRKPAVSEIEVDLSLPEPPSKKARRLLKKGKPLPARRPRSDDNNDNDEAGGDDDDEAGGGGGKSQKKDKEKERSPHGVWIGNLPWSVTKAELRRWLVASAGGAITDEGITRLHLPTSAPEKPARRVGGRRRDESDAKDGGAGPELEPDPAEKPGRRNKGFAYVDFATFEASVAAVALSETELGGRKLLIKDSKSFDGRPAAPQPRDAEKDAEEAPNTAAAAGAAAGAAGASTKVFVGNLGFSTTEDDLRDLFDRCGPIRWVKVATFEDTGKCKGYGWVNFQEAEAAAWAVKGFVKVREAIETVEDFMDEGEPAVPSELVRSTKTRKWWVNQLHGRTLKVELAEDDKVRYKKRFGRDGVHPGGKRQQQQRQQQQQPKCPAAVDNPQKPAGRAGEEQSAAAPASVAHKWTEEGSAGPARPKKLSTTKTFSYHQDMAQARLMGAAVAPQGVKTSLE</sequence>
<feature type="region of interest" description="Disordered" evidence="3">
    <location>
        <begin position="126"/>
        <end position="176"/>
    </location>
</feature>
<feature type="compositionally biased region" description="Basic residues" evidence="3">
    <location>
        <begin position="41"/>
        <end position="57"/>
    </location>
</feature>
<evidence type="ECO:0000256" key="3">
    <source>
        <dbReference type="SAM" id="MobiDB-lite"/>
    </source>
</evidence>
<reference evidence="5" key="1">
    <citation type="journal article" date="2023" name="Mol. Plant Microbe Interact.">
        <title>Elucidating the Obligate Nature and Biological Capacity of an Invasive Fungal Corn Pathogen.</title>
        <authorList>
            <person name="MacCready J.S."/>
            <person name="Roggenkamp E.M."/>
            <person name="Gdanetz K."/>
            <person name="Chilvers M.I."/>
        </authorList>
    </citation>
    <scope>NUCLEOTIDE SEQUENCE</scope>
    <source>
        <strain evidence="5">PM02</strain>
    </source>
</reference>
<dbReference type="PROSITE" id="PS50102">
    <property type="entry name" value="RRM"/>
    <property type="match status" value="2"/>
</dbReference>
<evidence type="ECO:0000256" key="1">
    <source>
        <dbReference type="ARBA" id="ARBA00022884"/>
    </source>
</evidence>
<dbReference type="InterPro" id="IPR000504">
    <property type="entry name" value="RRM_dom"/>
</dbReference>
<dbReference type="PANTHER" id="PTHR48025:SF1">
    <property type="entry name" value="RRM DOMAIN-CONTAINING PROTEIN"/>
    <property type="match status" value="1"/>
</dbReference>
<comment type="caution">
    <text evidence="5">The sequence shown here is derived from an EMBL/GenBank/DDBJ whole genome shotgun (WGS) entry which is preliminary data.</text>
</comment>
<organism evidence="5 6">
    <name type="scientific">Phyllachora maydis</name>
    <dbReference type="NCBI Taxonomy" id="1825666"/>
    <lineage>
        <taxon>Eukaryota</taxon>
        <taxon>Fungi</taxon>
        <taxon>Dikarya</taxon>
        <taxon>Ascomycota</taxon>
        <taxon>Pezizomycotina</taxon>
        <taxon>Sordariomycetes</taxon>
        <taxon>Sordariomycetidae</taxon>
        <taxon>Phyllachorales</taxon>
        <taxon>Phyllachoraceae</taxon>
        <taxon>Phyllachora</taxon>
    </lineage>
</organism>
<dbReference type="Pfam" id="PF00076">
    <property type="entry name" value="RRM_1"/>
    <property type="match status" value="1"/>
</dbReference>
<dbReference type="InterPro" id="IPR050502">
    <property type="entry name" value="Euk_RNA-bind_prot"/>
</dbReference>
<feature type="compositionally biased region" description="Low complexity" evidence="3">
    <location>
        <begin position="384"/>
        <end position="394"/>
    </location>
</feature>
<dbReference type="EMBL" id="JAQQPM010000008">
    <property type="protein sequence ID" value="KAK2074299.1"/>
    <property type="molecule type" value="Genomic_DNA"/>
</dbReference>
<keyword evidence="6" id="KW-1185">Reference proteome</keyword>
<dbReference type="SUPFAM" id="SSF54928">
    <property type="entry name" value="RNA-binding domain, RBD"/>
    <property type="match status" value="1"/>
</dbReference>
<proteinExistence type="predicted"/>
<evidence type="ECO:0000259" key="4">
    <source>
        <dbReference type="PROSITE" id="PS50102"/>
    </source>
</evidence>
<gene>
    <name evidence="5" type="ORF">P8C59_008516</name>
</gene>
<feature type="compositionally biased region" description="Basic and acidic residues" evidence="3">
    <location>
        <begin position="149"/>
        <end position="158"/>
    </location>
</feature>
<dbReference type="AlphaFoldDB" id="A0AAD9IAR3"/>
<evidence type="ECO:0000313" key="5">
    <source>
        <dbReference type="EMBL" id="KAK2074299.1"/>
    </source>
</evidence>
<protein>
    <recommendedName>
        <fullName evidence="4">RRM domain-containing protein</fullName>
    </recommendedName>
</protein>
<feature type="domain" description="RRM" evidence="4">
    <location>
        <begin position="96"/>
        <end position="214"/>
    </location>
</feature>
<dbReference type="Gene3D" id="3.30.70.330">
    <property type="match status" value="2"/>
</dbReference>
<dbReference type="InterPro" id="IPR035979">
    <property type="entry name" value="RBD_domain_sf"/>
</dbReference>
<name>A0AAD9IAR3_9PEZI</name>
<feature type="compositionally biased region" description="Basic and acidic residues" evidence="3">
    <location>
        <begin position="85"/>
        <end position="95"/>
    </location>
</feature>
<dbReference type="PANTHER" id="PTHR48025">
    <property type="entry name" value="OS02G0815200 PROTEIN"/>
    <property type="match status" value="1"/>
</dbReference>
<keyword evidence="1 2" id="KW-0694">RNA-binding</keyword>
<dbReference type="GO" id="GO:0005634">
    <property type="term" value="C:nucleus"/>
    <property type="evidence" value="ECO:0007669"/>
    <property type="project" value="TreeGrafter"/>
</dbReference>
<feature type="region of interest" description="Disordered" evidence="3">
    <location>
        <begin position="1"/>
        <end position="103"/>
    </location>
</feature>
<feature type="compositionally biased region" description="Acidic residues" evidence="3">
    <location>
        <begin position="63"/>
        <end position="77"/>
    </location>
</feature>
<accession>A0AAD9IAR3</accession>
<dbReference type="GO" id="GO:0003729">
    <property type="term" value="F:mRNA binding"/>
    <property type="evidence" value="ECO:0007669"/>
    <property type="project" value="TreeGrafter"/>
</dbReference>
<evidence type="ECO:0000256" key="2">
    <source>
        <dbReference type="PROSITE-ProRule" id="PRU00176"/>
    </source>
</evidence>
<dbReference type="Proteomes" id="UP001217918">
    <property type="component" value="Unassembled WGS sequence"/>
</dbReference>
<dbReference type="SMART" id="SM00360">
    <property type="entry name" value="RRM"/>
    <property type="match status" value="2"/>
</dbReference>
<feature type="region of interest" description="Disordered" evidence="3">
    <location>
        <begin position="373"/>
        <end position="448"/>
    </location>
</feature>
<feature type="domain" description="RRM" evidence="4">
    <location>
        <begin position="252"/>
        <end position="364"/>
    </location>
</feature>
<dbReference type="InterPro" id="IPR012677">
    <property type="entry name" value="Nucleotide-bd_a/b_plait_sf"/>
</dbReference>